<evidence type="ECO:0000256" key="2">
    <source>
        <dbReference type="ARBA" id="ARBA00022443"/>
    </source>
</evidence>
<evidence type="ECO:0000313" key="12">
    <source>
        <dbReference type="EMBL" id="LAC21072.1"/>
    </source>
</evidence>
<evidence type="ECO:0000256" key="8">
    <source>
        <dbReference type="SAM" id="MobiDB-lite"/>
    </source>
</evidence>
<dbReference type="Pfam" id="PF20421">
    <property type="entry name" value="DHR-2_Lobe_C"/>
    <property type="match status" value="1"/>
</dbReference>
<dbReference type="GO" id="GO:0005886">
    <property type="term" value="C:plasma membrane"/>
    <property type="evidence" value="ECO:0007669"/>
    <property type="project" value="TreeGrafter"/>
</dbReference>
<dbReference type="Gene3D" id="2.60.40.150">
    <property type="entry name" value="C2 domain"/>
    <property type="match status" value="1"/>
</dbReference>
<keyword evidence="5" id="KW-0344">Guanine-nucleotide releasing factor</keyword>
<dbReference type="InterPro" id="IPR046770">
    <property type="entry name" value="DOCKER_Lobe_B"/>
</dbReference>
<comment type="subcellular location">
    <subcellularLocation>
        <location evidence="1">Cytoplasm</location>
    </subcellularLocation>
</comment>
<keyword evidence="3" id="KW-0963">Cytoplasm</keyword>
<dbReference type="InterPro" id="IPR043161">
    <property type="entry name" value="DOCK_C_lobe_A"/>
</dbReference>
<dbReference type="InterPro" id="IPR032376">
    <property type="entry name" value="DOCK_N"/>
</dbReference>
<name>A0A6A7FSL4_9CRUS</name>
<dbReference type="GO" id="GO:0007264">
    <property type="term" value="P:small GTPase-mediated signal transduction"/>
    <property type="evidence" value="ECO:0007669"/>
    <property type="project" value="InterPro"/>
</dbReference>
<dbReference type="GO" id="GO:0005737">
    <property type="term" value="C:cytoplasm"/>
    <property type="evidence" value="ECO:0007669"/>
    <property type="project" value="UniProtKB-SubCell"/>
</dbReference>
<dbReference type="InterPro" id="IPR056372">
    <property type="entry name" value="TPR_DOCK"/>
</dbReference>
<dbReference type="InterPro" id="IPR036028">
    <property type="entry name" value="SH3-like_dom_sf"/>
</dbReference>
<dbReference type="Gene3D" id="1.20.58.740">
    <property type="match status" value="1"/>
</dbReference>
<dbReference type="PROSITE" id="PS51650">
    <property type="entry name" value="C2_DOCK"/>
    <property type="match status" value="1"/>
</dbReference>
<dbReference type="Gene3D" id="1.20.1270.350">
    <property type="entry name" value="Dedicator of cytokinesis N-terminal subdomain"/>
    <property type="match status" value="1"/>
</dbReference>
<dbReference type="InterPro" id="IPR001452">
    <property type="entry name" value="SH3_domain"/>
</dbReference>
<dbReference type="PROSITE" id="PS50002">
    <property type="entry name" value="SH3"/>
    <property type="match status" value="1"/>
</dbReference>
<evidence type="ECO:0000259" key="11">
    <source>
        <dbReference type="PROSITE" id="PS51651"/>
    </source>
</evidence>
<dbReference type="InterPro" id="IPR026791">
    <property type="entry name" value="DOCK"/>
</dbReference>
<evidence type="ECO:0000256" key="5">
    <source>
        <dbReference type="ARBA" id="ARBA00022658"/>
    </source>
</evidence>
<dbReference type="GO" id="GO:0007520">
    <property type="term" value="P:myoblast fusion"/>
    <property type="evidence" value="ECO:0007669"/>
    <property type="project" value="TreeGrafter"/>
</dbReference>
<feature type="region of interest" description="Disordered" evidence="8">
    <location>
        <begin position="1867"/>
        <end position="1893"/>
    </location>
</feature>
<dbReference type="InterPro" id="IPR042455">
    <property type="entry name" value="DOCK_N_sub1"/>
</dbReference>
<feature type="region of interest" description="Disordered" evidence="8">
    <location>
        <begin position="1945"/>
        <end position="2071"/>
    </location>
</feature>
<evidence type="ECO:0000256" key="4">
    <source>
        <dbReference type="ARBA" id="ARBA00022553"/>
    </source>
</evidence>
<organism evidence="12">
    <name type="scientific">Hirondellea gigas</name>
    <dbReference type="NCBI Taxonomy" id="1518452"/>
    <lineage>
        <taxon>Eukaryota</taxon>
        <taxon>Metazoa</taxon>
        <taxon>Ecdysozoa</taxon>
        <taxon>Arthropoda</taxon>
        <taxon>Crustacea</taxon>
        <taxon>Multicrustacea</taxon>
        <taxon>Malacostraca</taxon>
        <taxon>Eumalacostraca</taxon>
        <taxon>Peracarida</taxon>
        <taxon>Amphipoda</taxon>
        <taxon>Amphilochidea</taxon>
        <taxon>Lysianassida</taxon>
        <taxon>Lysianassidira</taxon>
        <taxon>Lysianassoidea</taxon>
        <taxon>Lysianassidae</taxon>
        <taxon>Hirondellea</taxon>
    </lineage>
</organism>
<dbReference type="Pfam" id="PF06920">
    <property type="entry name" value="DHR-2_Lobe_A"/>
    <property type="match status" value="1"/>
</dbReference>
<feature type="compositionally biased region" description="Low complexity" evidence="8">
    <location>
        <begin position="2059"/>
        <end position="2071"/>
    </location>
</feature>
<dbReference type="InterPro" id="IPR046769">
    <property type="entry name" value="DOCKER_Lobe_A"/>
</dbReference>
<reference evidence="12" key="1">
    <citation type="submission" date="2017-11" db="EMBL/GenBank/DDBJ databases">
        <title>The sensing device of the deep-sea amphipod.</title>
        <authorList>
            <person name="Kobayashi H."/>
            <person name="Nagahama T."/>
            <person name="Arai W."/>
            <person name="Sasagawa Y."/>
            <person name="Umeda M."/>
            <person name="Hayashi T."/>
            <person name="Nikaido I."/>
            <person name="Watanabe H."/>
            <person name="Oguri K."/>
            <person name="Kitazato H."/>
            <person name="Fujioka K."/>
            <person name="Kido Y."/>
            <person name="Takami H."/>
        </authorList>
    </citation>
    <scope>NUCLEOTIDE SEQUENCE</scope>
    <source>
        <tissue evidence="12">Whole body</tissue>
    </source>
</reference>
<dbReference type="GO" id="GO:0031267">
    <property type="term" value="F:small GTPase binding"/>
    <property type="evidence" value="ECO:0007669"/>
    <property type="project" value="TreeGrafter"/>
</dbReference>
<dbReference type="SMART" id="SM00326">
    <property type="entry name" value="SH3"/>
    <property type="match status" value="1"/>
</dbReference>
<dbReference type="InterPro" id="IPR035892">
    <property type="entry name" value="C2_domain_sf"/>
</dbReference>
<keyword evidence="4" id="KW-0597">Phosphoprotein</keyword>
<feature type="domain" description="SH3" evidence="9">
    <location>
        <begin position="8"/>
        <end position="70"/>
    </location>
</feature>
<dbReference type="PANTHER" id="PTHR45653">
    <property type="entry name" value="DEDICATOR OF CYTOKINESIS"/>
    <property type="match status" value="1"/>
</dbReference>
<accession>A0A6A7FSL4</accession>
<keyword evidence="2 6" id="KW-0728">SH3 domain</keyword>
<feature type="compositionally biased region" description="Low complexity" evidence="8">
    <location>
        <begin position="1882"/>
        <end position="1893"/>
    </location>
</feature>
<protein>
    <submittedName>
        <fullName evidence="12">Dedicator of cytokinesis protein 1 isoform X2</fullName>
    </submittedName>
</protein>
<dbReference type="Gene3D" id="1.25.40.410">
    <property type="match status" value="1"/>
</dbReference>
<dbReference type="SUPFAM" id="SSF50044">
    <property type="entry name" value="SH3-domain"/>
    <property type="match status" value="1"/>
</dbReference>
<dbReference type="CDD" id="cd11872">
    <property type="entry name" value="SH3_DOCK_AB"/>
    <property type="match status" value="1"/>
</dbReference>
<evidence type="ECO:0000256" key="6">
    <source>
        <dbReference type="PROSITE-ProRule" id="PRU00192"/>
    </source>
</evidence>
<dbReference type="PROSITE" id="PS51651">
    <property type="entry name" value="DOCKER"/>
    <property type="match status" value="1"/>
</dbReference>
<feature type="domain" description="C2 DOCK-type" evidence="10">
    <location>
        <begin position="454"/>
        <end position="635"/>
    </location>
</feature>
<feature type="domain" description="DOCKER" evidence="11">
    <location>
        <begin position="1415"/>
        <end position="1827"/>
    </location>
</feature>
<comment type="similarity">
    <text evidence="7">Belongs to the DOCK family.</text>
</comment>
<dbReference type="PANTHER" id="PTHR45653:SF10">
    <property type="entry name" value="MYOBLAST CITY, ISOFORM B"/>
    <property type="match status" value="1"/>
</dbReference>
<dbReference type="InterPro" id="IPR027357">
    <property type="entry name" value="DOCKER_dom"/>
</dbReference>
<feature type="compositionally biased region" description="Polar residues" evidence="8">
    <location>
        <begin position="1867"/>
        <end position="1876"/>
    </location>
</feature>
<dbReference type="Gene3D" id="2.30.30.40">
    <property type="entry name" value="SH3 Domains"/>
    <property type="match status" value="1"/>
</dbReference>
<dbReference type="Pfam" id="PF20422">
    <property type="entry name" value="DHR-2_Lobe_B"/>
    <property type="match status" value="1"/>
</dbReference>
<evidence type="ECO:0000256" key="1">
    <source>
        <dbReference type="ARBA" id="ARBA00004496"/>
    </source>
</evidence>
<dbReference type="InterPro" id="IPR043162">
    <property type="entry name" value="DOCK_C_lobe_C"/>
</dbReference>
<dbReference type="InterPro" id="IPR027007">
    <property type="entry name" value="C2_DOCK-type_domain"/>
</dbReference>
<evidence type="ECO:0000256" key="7">
    <source>
        <dbReference type="PROSITE-ProRule" id="PRU00983"/>
    </source>
</evidence>
<dbReference type="InterPro" id="IPR046773">
    <property type="entry name" value="DOCKER_Lobe_C"/>
</dbReference>
<evidence type="ECO:0000259" key="9">
    <source>
        <dbReference type="PROSITE" id="PS50002"/>
    </source>
</evidence>
<dbReference type="Pfam" id="PF23554">
    <property type="entry name" value="TPR_DOCK"/>
    <property type="match status" value="2"/>
</dbReference>
<feature type="region of interest" description="Disordered" evidence="8">
    <location>
        <begin position="309"/>
        <end position="334"/>
    </location>
</feature>
<proteinExistence type="evidence at transcript level"/>
<sequence>MSWVVSRDKDKYGVAIQNYHGEDEMCLNLSVGDPVHVLEVCGMDWAYGYITHNLDMKGIFPRAYIQSKECKVDKSGPVERVIPKLPPVIQELTAALREWRMLLRHSFRDGRENFKPAYDDILELINLRKKILSGKVPLDELKRLKQKVTQKIDLVNRLLGLDLVVRDDHGNILNTNITSTTKLFRTHTKTDALLATAQRGAEGSSSSRRKPHLSWTAHIHFTNIILKVPCQCEVSVAIHGVDPETSRTRALTEAYVFPWTPQGYTLENDLYQKLQCMYTDLSTGLLTSTRLWLVGVVVQEGRPQHAVADRRMSTSSLMPSRKVGTKPSSNTIPLDNLRRPHGVFALDMTEMLVRQKRVFSPSAPVTLNTTQPEEGRARFTLCGEKECLEASIRRLIMQASDSKTSDESVVFNITLHNGDINMLRQEHPHYLPFKEVPVAPRLDLAEVIVPGYVRNDLYVTLLGAEVSRGSKMSDRNVEVTVRAYDNNNKQLMGVLSAGVGKENLQEYRTVTYHHENRPRWLETVKVAIPINQFKGAHLRFTFRHRSMNEVKEKNPRIIALAFVNLMQSNGTTLNNEEHELYLYNVETKKWNGEDCQYLELPWLRGASFSEAVSKQSCNGLTLAAKDAFTIATTFCSTKLTQNVNLLKLLEWSGRLSNSCGTELLSSGGGGGHMTNGGADHSAGGGQGSPSEGSLAEELVECLSQLRVVPREELVTFLQDTLDVLLHLLIKAPDTNNLDNAVFEALVDVVYIAGEQHKGEAVQPVLNSYIDNNFSAAMVYNKLIVLLKDYVDRGSRMTSCRRSLRTVGDRTVSATSLERVTGELFPLNRMDDNISLPDGVSIAIDNLSTNGELLSFSSDSSIVELNKVLNKTLKCLPYLIKFIVKSRQLCAKYYVQGHEEFCKSLEGLFQSLARLMGNDADVVLSAQGQCLKYISAIIPDVITVFNPVTFSKLLVQLLENLSPGQLTPQKLTTIDQICHSELFVDAQCREILLKSFVRQLKVLLDSSLEIAHSGMARMGERSVNKAKKLLGEDSSQVALDKALASQKTQETNRFIEVSKVVEILEDILDVLHSEQGNPTTTENMKYITDELLQQILVLAYKTPYKGLSSDPCSDREPIAARYMCVLMGLVRQVPEDHLFRFLSANSDVLVPELVIAIRNFVENPVFKKDWAQMTLLLNNILLTLLRVCANVISDKMREPFQKDNWNNWFQCTVKFITQPGLQLEKFLPSKRSKIRLLYQDMRKIAAEQVKKMWNGLGQHKLAFIVRAGNFCLVAAMLEMTLIPEPELRRSTIPIFFDMMQCEYYSAKLQPSGAPPVMGPKEQPIKDKFYDFETEMLVRLDQYVGSGYGDDHYCNVFSSILGDLVKQHVTLREPGKKFVQTITSQLKRLLQYRSIFDSSGHSTETRMCCIVHLLDFYSEFSNKELFVRYVNKLVNLHIKSNNLTEAGFALHEHAKILLWEHVKLPQALVSPRYTNILYHDQLREQLYNDIIKNMEEGNMWECAMERCKELVDHYENRVMDYNKLSQLHTRMSRCYQSIMNPNAVRPEPEYFRVAYYGRGFPGFLQNKIFVHRGNGFERLSEFQSRLLDQFPNAELLTKLTPPEQDKQESPEQYIQINKVECVVEPSKFTEPGVAEAIRRFYRVNHIRQFHYSRPFHRGDRVKDNEFATLCVEKTTLHIQYSLPGILRCFPVENQETVELSPLQHAIETMRTSNIELRDLVQSHSLRFDLPLDSLTRKISGMVDAAVMGGVANYEKAFLQDDYRAAHPEEETEIEELISLIKDMVPLLELGLVVHSERVPAQITNLHDHMIVQFGKMKETLAFKYGNAVFPNLNIIRRSLRPLRQTSMDGSIGRNSQYGIANESQTSLNRLSMGSSSTLPRKGLSSSSLTASTKTKNSKIFARLRRESSSFIEKGQQTQSLFYDQHASLQLTTQQQPIFEITETLMTERPPRCESSDHRNSRPSSLVSLNTTASSTPPPTPTHSTGGSIESLCTTTAEKECRSTESEAPPPLPAKTKSMLDPDRSSFRPKSGALQNSSDGLDNNALPPEKPPRPVVYLSTSNNNNNNIHNGNLK</sequence>
<dbReference type="GO" id="GO:0016477">
    <property type="term" value="P:cell migration"/>
    <property type="evidence" value="ECO:0007669"/>
    <property type="project" value="TreeGrafter"/>
</dbReference>
<feature type="compositionally biased region" description="Basic and acidic residues" evidence="8">
    <location>
        <begin position="1946"/>
        <end position="1957"/>
    </location>
</feature>
<dbReference type="Pfam" id="PF14429">
    <property type="entry name" value="DOCK-C2"/>
    <property type="match status" value="1"/>
</dbReference>
<evidence type="ECO:0000256" key="3">
    <source>
        <dbReference type="ARBA" id="ARBA00022490"/>
    </source>
</evidence>
<dbReference type="Pfam" id="PF16172">
    <property type="entry name" value="DOCK_N"/>
    <property type="match status" value="1"/>
</dbReference>
<feature type="region of interest" description="Disordered" evidence="8">
    <location>
        <begin position="670"/>
        <end position="692"/>
    </location>
</feature>
<dbReference type="GO" id="GO:0005085">
    <property type="term" value="F:guanyl-nucleotide exchange factor activity"/>
    <property type="evidence" value="ECO:0007669"/>
    <property type="project" value="UniProtKB-KW"/>
</dbReference>
<evidence type="ECO:0000259" key="10">
    <source>
        <dbReference type="PROSITE" id="PS51650"/>
    </source>
</evidence>
<dbReference type="EMBL" id="IACT01001742">
    <property type="protein sequence ID" value="LAC21072.1"/>
    <property type="molecule type" value="mRNA"/>
</dbReference>